<dbReference type="KEGG" id="alq:C7Y71_004445"/>
<reference evidence="1 2" key="1">
    <citation type="submission" date="2018-11" db="EMBL/GenBank/DDBJ databases">
        <authorList>
            <person name="Na S.W."/>
            <person name="Baik M."/>
        </authorList>
    </citation>
    <scope>NUCLEOTIDE SEQUENCE [LARGE SCALE GENOMIC DNA]</scope>
    <source>
        <strain evidence="1 2">E39</strain>
    </source>
</reference>
<dbReference type="EMBL" id="CP033459">
    <property type="protein sequence ID" value="QFQ12323.1"/>
    <property type="molecule type" value="Genomic_DNA"/>
</dbReference>
<dbReference type="Proteomes" id="UP000249375">
    <property type="component" value="Chromosome"/>
</dbReference>
<proteinExistence type="predicted"/>
<keyword evidence="2" id="KW-1185">Reference proteome</keyword>
<gene>
    <name evidence="1" type="ORF">C7Y71_004445</name>
</gene>
<name>A0A5P8E5N6_9BACT</name>
<dbReference type="AlphaFoldDB" id="A0A5P8E5N6"/>
<accession>A0A5P8E5N6</accession>
<sequence length="876" mass="98854">MGLFSSSSSVAQNKAEFSRLVKFYSNIKNFDYNYPREKVYLHLDNYAYIEGETMWFKAYVMRASSLEPTTLSRVLYVELLDASGELVERKVLRVDNGQANGEFKLDLPVKNGYYEVRAYTREMINWGEDACFSRVVPVFREPQEAGDYSKLEITRPQDATDLSPSHPRKYDFSKSGGCKVEFYPEGGNRVAGVAQMVAFRMTDRKGVPMEGKGKLYAENGTPIADVATLHEGIGTFLLPADAGSKPYLQMENGGKEQFFLPQPGTGEYAMTIQRAEGLDIIVQRRQDVQPHLLAVVVTCRDQVCYFDTLTVGAEPVALEIDYAQLGDGVNRVELFDYRGHSLASRFVFHRSDARKVNMEVKQNAKVYDPFSPVALEMKLKDASGKPVETTFSLAVRENNSNLVGNPEEDICTDLLLSSELKGYIHNPQYYFENEDPERVQALDALLMVQGWTANSLEVQNGLESFNLKQPVEDQLIINGRVLKDNDKEQARAGAKLSLNMFAKDGSVLKSECITDSVGRFAFASSVDYMGDWVAQFSTKVDDKLKWSRVALDRWFGVNPRTFDSREFDLKPTEGDDDANVIAMQNAVNTFAWKDTIPVYSSGGGNGFDDGVAVVKAKKRYKGLRGDRYSYKGGEKAGMEHADIYYNIEAQVERAKDEGKSVNLIWDVLAEKDRKFDYMTDLDTNDKHYMGFLSSIGDTVGTGISNLETYTFRYSGHPCMIFIDNELFMQRKKGDTPIIFADEVKSVVIMKDREDWDRFSPEIYSARVGDDLSNYNPIGVFIYTRPDFKYFRSKKGVEKRSIHGYVQPKLFYSPSYHGIDKPVETDLRRTLYWNPNVQSDASGKATAVFFSNANRSQTLRISARGVTQGGGILNFEQ</sequence>
<evidence type="ECO:0008006" key="3">
    <source>
        <dbReference type="Google" id="ProtNLM"/>
    </source>
</evidence>
<evidence type="ECO:0000313" key="2">
    <source>
        <dbReference type="Proteomes" id="UP000249375"/>
    </source>
</evidence>
<evidence type="ECO:0000313" key="1">
    <source>
        <dbReference type="EMBL" id="QFQ12323.1"/>
    </source>
</evidence>
<organism evidence="1 2">
    <name type="scientific">Pseudoprevotella muciniphila</name>
    <dbReference type="NCBI Taxonomy" id="2133944"/>
    <lineage>
        <taxon>Bacteria</taxon>
        <taxon>Pseudomonadati</taxon>
        <taxon>Bacteroidota</taxon>
        <taxon>Bacteroidia</taxon>
        <taxon>Bacteroidales</taxon>
        <taxon>Prevotellaceae</taxon>
        <taxon>Pseudoprevotella</taxon>
    </lineage>
</organism>
<dbReference type="Gene3D" id="2.60.40.1930">
    <property type="match status" value="1"/>
</dbReference>
<protein>
    <recommendedName>
        <fullName evidence="3">TonB-dependent receptor</fullName>
    </recommendedName>
</protein>